<evidence type="ECO:0000313" key="1">
    <source>
        <dbReference type="EMBL" id="UPW01646.1"/>
    </source>
</evidence>
<accession>A0A8U0ILT3</accession>
<keyword evidence="2" id="KW-1185">Reference proteome</keyword>
<organism evidence="1 2">
    <name type="scientific">Halorussus gelatinilyticus</name>
    <dbReference type="NCBI Taxonomy" id="2937524"/>
    <lineage>
        <taxon>Archaea</taxon>
        <taxon>Methanobacteriati</taxon>
        <taxon>Methanobacteriota</taxon>
        <taxon>Stenosarchaea group</taxon>
        <taxon>Halobacteria</taxon>
        <taxon>Halobacteriales</taxon>
        <taxon>Haladaptataceae</taxon>
        <taxon>Halorussus</taxon>
    </lineage>
</organism>
<dbReference type="GeneID" id="72189383"/>
<reference evidence="1" key="1">
    <citation type="submission" date="2022-04" db="EMBL/GenBank/DDBJ databases">
        <title>Diverse halophilic archaea isolated from saline environments.</title>
        <authorList>
            <person name="Cui H.-L."/>
        </authorList>
    </citation>
    <scope>NUCLEOTIDE SEQUENCE</scope>
    <source>
        <strain evidence="1">XZYJT40</strain>
    </source>
</reference>
<dbReference type="RefSeq" id="WP_248656044.1">
    <property type="nucleotide sequence ID" value="NZ_CP096658.1"/>
</dbReference>
<sequence length="60" mass="6832">MTSNLTQALWQKLERERGEQSIDEIADEMTHDPDVDAPIVEPEDVEAVARDLGVEDDFDF</sequence>
<dbReference type="EMBL" id="CP096658">
    <property type="protein sequence ID" value="UPW01646.1"/>
    <property type="molecule type" value="Genomic_DNA"/>
</dbReference>
<dbReference type="KEGG" id="haxz:M0R88_05970"/>
<name>A0A8U0ILT3_9EURY</name>
<gene>
    <name evidence="1" type="ORF">M0R88_05970</name>
</gene>
<dbReference type="Proteomes" id="UP000830434">
    <property type="component" value="Chromosome"/>
</dbReference>
<dbReference type="AlphaFoldDB" id="A0A8U0ILT3"/>
<protein>
    <submittedName>
        <fullName evidence="1">Uncharacterized protein</fullName>
    </submittedName>
</protein>
<proteinExistence type="predicted"/>
<evidence type="ECO:0000313" key="2">
    <source>
        <dbReference type="Proteomes" id="UP000830434"/>
    </source>
</evidence>